<evidence type="ECO:0000256" key="2">
    <source>
        <dbReference type="ARBA" id="ARBA00008064"/>
    </source>
</evidence>
<name>A0ABY8NYX7_9GAMM</name>
<dbReference type="SUPFAM" id="SSF141729">
    <property type="entry name" value="FimD N-terminal domain-like"/>
    <property type="match status" value="1"/>
</dbReference>
<keyword evidence="7" id="KW-0732">Signal</keyword>
<keyword evidence="9 10" id="KW-0998">Cell outer membrane</keyword>
<dbReference type="PANTHER" id="PTHR30451:SF21">
    <property type="entry name" value="FIMBRIAL USHER DOMAIN-CONTAINING PROTEIN YDET-RELATED"/>
    <property type="match status" value="1"/>
</dbReference>
<organism evidence="13 14">
    <name type="scientific">Arsenophonus apicola</name>
    <dbReference type="NCBI Taxonomy" id="2879119"/>
    <lineage>
        <taxon>Bacteria</taxon>
        <taxon>Pseudomonadati</taxon>
        <taxon>Pseudomonadota</taxon>
        <taxon>Gammaproteobacteria</taxon>
        <taxon>Enterobacterales</taxon>
        <taxon>Morganellaceae</taxon>
        <taxon>Arsenophonus</taxon>
    </lineage>
</organism>
<comment type="subcellular location">
    <subcellularLocation>
        <location evidence="1 10">Cell outer membrane</location>
        <topology evidence="1 10">Multi-pass membrane protein</topology>
    </subcellularLocation>
</comment>
<evidence type="ECO:0000256" key="1">
    <source>
        <dbReference type="ARBA" id="ARBA00004571"/>
    </source>
</evidence>
<dbReference type="Pfam" id="PF00577">
    <property type="entry name" value="Usher"/>
    <property type="match status" value="1"/>
</dbReference>
<dbReference type="PANTHER" id="PTHR30451">
    <property type="entry name" value="OUTER MEMBRANE USHER PROTEIN"/>
    <property type="match status" value="1"/>
</dbReference>
<evidence type="ECO:0000256" key="9">
    <source>
        <dbReference type="ARBA" id="ARBA00023237"/>
    </source>
</evidence>
<keyword evidence="3 10" id="KW-0813">Transport</keyword>
<sequence>MNKKNKIRYYISPIYISLIFSISSNLYAKNDDYYFDEEAIEYDKKSPINLAHFLEDNNQLAGVYRVDIFINNMNVATQDITFINDEQGMLYPIVNSSLLNSWGIDANFIEQKIIDQLATDTIIDFWQQNKLAISAEFDFNQQSLYLTFPQIALKKNQHISSWQSGIPAFFINYRYQGANTWTKNDTDKQNHFIGLLLGANWQAWRLRHDGSYSSHYHWQNYRTTVSRDIHAIHSQLSLGENYTTSTLFERFQFKGLQLQSDDSMLPDNAKGYAPLIQAIAETYATVTILQNNIPIYQTYVPPGPFIINDLLPSYSNDKLKIIIDESNGKQRIIYQPYTTLPNMLRVGRFRYALNLGQYSPSNISAYKAKFIQFDYQYGLSNYLTHYGGIIIANNYYSNGLGFGVNIGQLGAVTFDASYAKAKEIKESYDAGYVYRFQYGKYFSSTNTQLTLAGQRYSEKNFLTFSQANKLKNTPSPLFYYAEKSQLQLNIRQNLASLGTFYLSAYQKNYWNYDVTEESYAINYSSRIWDLDYTINYSYTKSRREQSADQLLSINLQIPFKRWLKRTWGSYGIQNSFDQRLIQQINIYHSPFADESLFLTLQQNYERHYENHTNAISGALYSQYRNQYAIFNLGYHHDPYQNQLNYGLQGSLVAHPYGLTLAQPIGETAALVIAKDAVGVKLENYSGIKTDYQGIAIIPNISNYRANQIALATETLPDGVDIESNIQTVAPTRGAIAIAHFATQIGYRVIFKLQHHSKAIPFGAMAALTDKTTISTTGIVDDQQQVYLTGVPAQGEFIITTGNNNNNYRCTYALPDDAILAKVHKITALCQ</sequence>
<dbReference type="Gene3D" id="2.60.40.3110">
    <property type="match status" value="1"/>
</dbReference>
<dbReference type="InterPro" id="IPR037224">
    <property type="entry name" value="PapC_N_sf"/>
</dbReference>
<dbReference type="InterPro" id="IPR000015">
    <property type="entry name" value="Fimb_usher"/>
</dbReference>
<dbReference type="InterPro" id="IPR042186">
    <property type="entry name" value="FimD_plug_dom"/>
</dbReference>
<keyword evidence="6 10" id="KW-0812">Transmembrane</keyword>
<protein>
    <submittedName>
        <fullName evidence="13">Fimbria/pilus outer membrane usher protein</fullName>
    </submittedName>
</protein>
<dbReference type="Gene3D" id="2.60.40.2610">
    <property type="entry name" value="Outer membrane usher protein FimD, plug domain"/>
    <property type="match status" value="1"/>
</dbReference>
<accession>A0ABY8NYX7</accession>
<evidence type="ECO:0000256" key="8">
    <source>
        <dbReference type="ARBA" id="ARBA00023136"/>
    </source>
</evidence>
<evidence type="ECO:0000259" key="12">
    <source>
        <dbReference type="Pfam" id="PF13954"/>
    </source>
</evidence>
<evidence type="ECO:0000256" key="4">
    <source>
        <dbReference type="ARBA" id="ARBA00022452"/>
    </source>
</evidence>
<evidence type="ECO:0000256" key="6">
    <source>
        <dbReference type="ARBA" id="ARBA00022692"/>
    </source>
</evidence>
<dbReference type="InterPro" id="IPR025949">
    <property type="entry name" value="PapC-like_C"/>
</dbReference>
<dbReference type="Pfam" id="PF13954">
    <property type="entry name" value="PapC_N"/>
    <property type="match status" value="1"/>
</dbReference>
<reference evidence="13 14" key="1">
    <citation type="submission" date="2023-04" db="EMBL/GenBank/DDBJ databases">
        <title>Genome dynamics across the evolutionary transition to endosymbiosis.</title>
        <authorList>
            <person name="Siozios S."/>
            <person name="Nadal-Jimenez P."/>
            <person name="Azagi T."/>
            <person name="Sprong H."/>
            <person name="Frost C.L."/>
            <person name="Parratt S.R."/>
            <person name="Taylor G."/>
            <person name="Brettell L."/>
            <person name="Lew K.C."/>
            <person name="Croft L."/>
            <person name="King K.C."/>
            <person name="Brockhurst M.A."/>
            <person name="Hypsa V."/>
            <person name="Novakova E."/>
            <person name="Darby A.C."/>
            <person name="Hurst G.D.D."/>
        </authorList>
    </citation>
    <scope>NUCLEOTIDE SEQUENCE [LARGE SCALE GENOMIC DNA]</scope>
    <source>
        <strain evidence="14">aApi_AU</strain>
    </source>
</reference>
<dbReference type="Proteomes" id="UP001231859">
    <property type="component" value="Chromosome"/>
</dbReference>
<dbReference type="Gene3D" id="2.60.40.2070">
    <property type="match status" value="1"/>
</dbReference>
<dbReference type="InterPro" id="IPR025885">
    <property type="entry name" value="PapC_N"/>
</dbReference>
<dbReference type="RefSeq" id="WP_280937173.1">
    <property type="nucleotide sequence ID" value="NZ_CP123759.1"/>
</dbReference>
<dbReference type="Gene3D" id="3.10.20.410">
    <property type="match status" value="1"/>
</dbReference>
<comment type="similarity">
    <text evidence="2 10">Belongs to the fimbrial export usher family.</text>
</comment>
<dbReference type="Pfam" id="PF13953">
    <property type="entry name" value="PapC_C"/>
    <property type="match status" value="1"/>
</dbReference>
<evidence type="ECO:0000256" key="3">
    <source>
        <dbReference type="ARBA" id="ARBA00022448"/>
    </source>
</evidence>
<evidence type="ECO:0000256" key="10">
    <source>
        <dbReference type="RuleBase" id="RU003884"/>
    </source>
</evidence>
<proteinExistence type="inferred from homology"/>
<evidence type="ECO:0000256" key="5">
    <source>
        <dbReference type="ARBA" id="ARBA00022558"/>
    </source>
</evidence>
<evidence type="ECO:0000313" key="14">
    <source>
        <dbReference type="Proteomes" id="UP001231859"/>
    </source>
</evidence>
<keyword evidence="14" id="KW-1185">Reference proteome</keyword>
<evidence type="ECO:0000259" key="11">
    <source>
        <dbReference type="Pfam" id="PF13953"/>
    </source>
</evidence>
<gene>
    <name evidence="13" type="ORF">QG404_08605</name>
</gene>
<dbReference type="PROSITE" id="PS01151">
    <property type="entry name" value="FIMBRIAL_USHER"/>
    <property type="match status" value="1"/>
</dbReference>
<keyword evidence="5 10" id="KW-1029">Fimbrium biogenesis</keyword>
<dbReference type="InterPro" id="IPR018030">
    <property type="entry name" value="Fimbrial_membr_usher_CS"/>
</dbReference>
<feature type="domain" description="PapC N-terminal" evidence="12">
    <location>
        <begin position="34"/>
        <end position="176"/>
    </location>
</feature>
<evidence type="ECO:0000313" key="13">
    <source>
        <dbReference type="EMBL" id="WGO82452.1"/>
    </source>
</evidence>
<keyword evidence="4" id="KW-1134">Transmembrane beta strand</keyword>
<keyword evidence="8 10" id="KW-0472">Membrane</keyword>
<dbReference type="InterPro" id="IPR043142">
    <property type="entry name" value="PapC-like_C_sf"/>
</dbReference>
<feature type="domain" description="PapC-like C-terminal" evidence="11">
    <location>
        <begin position="751"/>
        <end position="811"/>
    </location>
</feature>
<dbReference type="EMBL" id="CP123759">
    <property type="protein sequence ID" value="WGO82452.1"/>
    <property type="molecule type" value="Genomic_DNA"/>
</dbReference>
<evidence type="ECO:0000256" key="7">
    <source>
        <dbReference type="ARBA" id="ARBA00022729"/>
    </source>
</evidence>